<dbReference type="AlphaFoldDB" id="A0A1B8HKX4"/>
<reference evidence="2" key="1">
    <citation type="submission" date="2016-06" db="EMBL/GenBank/DDBJ databases">
        <authorList>
            <person name="Butler K."/>
        </authorList>
    </citation>
    <scope>NUCLEOTIDE SEQUENCE [LARGE SCALE GENOMIC DNA]</scope>
    <source>
        <strain evidence="2">GCSL-Mp20</strain>
    </source>
</reference>
<comment type="caution">
    <text evidence="1">The sequence shown here is derived from an EMBL/GenBank/DDBJ whole genome shotgun (WGS) entry which is preliminary data.</text>
</comment>
<dbReference type="OrthoDB" id="6603785at2"/>
<proteinExistence type="predicted"/>
<protein>
    <recommendedName>
        <fullName evidence="3">DUF1833 domain-containing protein</fullName>
    </recommendedName>
</protein>
<keyword evidence="2" id="KW-1185">Reference proteome</keyword>
<dbReference type="RefSeq" id="WP_067401917.1">
    <property type="nucleotide sequence ID" value="NZ_LZEY01000017.1"/>
</dbReference>
<evidence type="ECO:0000313" key="2">
    <source>
        <dbReference type="Proteomes" id="UP000092377"/>
    </source>
</evidence>
<organism evidence="1 2">
    <name type="scientific">Morganella psychrotolerans</name>
    <dbReference type="NCBI Taxonomy" id="368603"/>
    <lineage>
        <taxon>Bacteria</taxon>
        <taxon>Pseudomonadati</taxon>
        <taxon>Pseudomonadota</taxon>
        <taxon>Gammaproteobacteria</taxon>
        <taxon>Enterobacterales</taxon>
        <taxon>Morganellaceae</taxon>
        <taxon>Morganella</taxon>
    </lineage>
</organism>
<dbReference type="EMBL" id="LZEY01000017">
    <property type="protein sequence ID" value="OBU09893.1"/>
    <property type="molecule type" value="Genomic_DNA"/>
</dbReference>
<name>A0A1B8HKX4_9GAMM</name>
<gene>
    <name evidence="1" type="ORF">AYY18_18965</name>
</gene>
<evidence type="ECO:0008006" key="3">
    <source>
        <dbReference type="Google" id="ProtNLM"/>
    </source>
</evidence>
<accession>A0A1B8HKX4</accession>
<sequence length="156" mass="18008">MTTLREYKSLRPARILYETITIANDVVGSFRMVNNQIFEKTFGGEIYLPCRMEVIESQQSNTPIIDATVKFGRMASGFKYVLNKWKDHNRLTPISAIYRQWDSAFLQSPIKEWSLFISDISLDQNDVTCQLTLKNPLNSNIGLMYDIEEFPGLRSV</sequence>
<evidence type="ECO:0000313" key="1">
    <source>
        <dbReference type="EMBL" id="OBU09893.1"/>
    </source>
</evidence>
<dbReference type="Proteomes" id="UP000092377">
    <property type="component" value="Unassembled WGS sequence"/>
</dbReference>